<dbReference type="EMBL" id="JAMKPW020000033">
    <property type="protein sequence ID" value="KAK8202136.1"/>
    <property type="molecule type" value="Genomic_DNA"/>
</dbReference>
<proteinExistence type="predicted"/>
<reference evidence="1" key="1">
    <citation type="submission" date="2024-02" db="EMBL/GenBank/DDBJ databases">
        <title>Metagenome Assembled Genome of Zalaria obscura JY119.</title>
        <authorList>
            <person name="Vighnesh L."/>
            <person name="Jagadeeshwari U."/>
            <person name="Venkata Ramana C."/>
            <person name="Sasikala C."/>
        </authorList>
    </citation>
    <scope>NUCLEOTIDE SEQUENCE</scope>
    <source>
        <strain evidence="1">JY119</strain>
    </source>
</reference>
<comment type="caution">
    <text evidence="1">The sequence shown here is derived from an EMBL/GenBank/DDBJ whole genome shotgun (WGS) entry which is preliminary data.</text>
</comment>
<evidence type="ECO:0000313" key="2">
    <source>
        <dbReference type="Proteomes" id="UP001320706"/>
    </source>
</evidence>
<keyword evidence="2" id="KW-1185">Reference proteome</keyword>
<organism evidence="1 2">
    <name type="scientific">Zalaria obscura</name>
    <dbReference type="NCBI Taxonomy" id="2024903"/>
    <lineage>
        <taxon>Eukaryota</taxon>
        <taxon>Fungi</taxon>
        <taxon>Dikarya</taxon>
        <taxon>Ascomycota</taxon>
        <taxon>Pezizomycotina</taxon>
        <taxon>Dothideomycetes</taxon>
        <taxon>Dothideomycetidae</taxon>
        <taxon>Dothideales</taxon>
        <taxon>Zalariaceae</taxon>
        <taxon>Zalaria</taxon>
    </lineage>
</organism>
<name>A0ACC3S970_9PEZI</name>
<sequence>MLASGLGEIPLRIDSDAPPGMASFAMHTLQKCLNLRMQEVTERKCQDEIVHGMLVQLKSLLQPQACTYLKEVERGPEKPNAAAELLQQDVPAQGLSSELAEAIGTLRTRYSTATKRINELESELKHTATERDQVSEQLVLWKCASEERANSIYELKAEVHARTVACSELRVENDDLTRQNCDLTSKIKLTRRTLDESRVANKAAVKEVKELRARRESDHEKHDIALAKAREMDYLLGVISQYDECRHCGADFNIYVENRGTDNTPDMMVRCTECRTRHFGQA</sequence>
<evidence type="ECO:0000313" key="1">
    <source>
        <dbReference type="EMBL" id="KAK8202136.1"/>
    </source>
</evidence>
<dbReference type="Proteomes" id="UP001320706">
    <property type="component" value="Unassembled WGS sequence"/>
</dbReference>
<accession>A0ACC3S970</accession>
<gene>
    <name evidence="1" type="ORF">M8818_005662</name>
</gene>
<protein>
    <submittedName>
        <fullName evidence="1">Uncharacterized protein</fullName>
    </submittedName>
</protein>